<dbReference type="InterPro" id="IPR000008">
    <property type="entry name" value="C2_dom"/>
</dbReference>
<dbReference type="InterPro" id="IPR019775">
    <property type="entry name" value="WD40_repeat_CS"/>
</dbReference>
<dbReference type="PANTHER" id="PTHR44129">
    <property type="entry name" value="WD REPEAT-CONTAINING PROTEIN POP1"/>
    <property type="match status" value="1"/>
</dbReference>
<feature type="domain" description="C2" evidence="5">
    <location>
        <begin position="1"/>
        <end position="111"/>
    </location>
</feature>
<evidence type="ECO:0000313" key="7">
    <source>
        <dbReference type="Proteomes" id="UP000294933"/>
    </source>
</evidence>
<dbReference type="SUPFAM" id="SSF49562">
    <property type="entry name" value="C2 domain (Calcium/lipid-binding domain, CaLB)"/>
    <property type="match status" value="1"/>
</dbReference>
<feature type="repeat" description="WD" evidence="3">
    <location>
        <begin position="1075"/>
        <end position="1115"/>
    </location>
</feature>
<organism evidence="6 7">
    <name type="scientific">Rickenella mellea</name>
    <dbReference type="NCBI Taxonomy" id="50990"/>
    <lineage>
        <taxon>Eukaryota</taxon>
        <taxon>Fungi</taxon>
        <taxon>Dikarya</taxon>
        <taxon>Basidiomycota</taxon>
        <taxon>Agaricomycotina</taxon>
        <taxon>Agaricomycetes</taxon>
        <taxon>Hymenochaetales</taxon>
        <taxon>Rickenellaceae</taxon>
        <taxon>Rickenella</taxon>
    </lineage>
</organism>
<dbReference type="SMART" id="SM00239">
    <property type="entry name" value="C2"/>
    <property type="match status" value="1"/>
</dbReference>
<accession>A0A4Y7Q339</accession>
<name>A0A4Y7Q339_9AGAM</name>
<dbReference type="PROSITE" id="PS50082">
    <property type="entry name" value="WD_REPEATS_2"/>
    <property type="match status" value="2"/>
</dbReference>
<evidence type="ECO:0000259" key="5">
    <source>
        <dbReference type="PROSITE" id="PS50004"/>
    </source>
</evidence>
<dbReference type="EMBL" id="ML170177">
    <property type="protein sequence ID" value="TDL22067.1"/>
    <property type="molecule type" value="Genomic_DNA"/>
</dbReference>
<dbReference type="Gene3D" id="2.130.10.10">
    <property type="entry name" value="YVTN repeat-like/Quinoprotein amine dehydrogenase"/>
    <property type="match status" value="3"/>
</dbReference>
<dbReference type="InterPro" id="IPR056884">
    <property type="entry name" value="NPHP3-like_N"/>
</dbReference>
<dbReference type="STRING" id="50990.A0A4Y7Q339"/>
<evidence type="ECO:0000313" key="6">
    <source>
        <dbReference type="EMBL" id="TDL22067.1"/>
    </source>
</evidence>
<keyword evidence="1 3" id="KW-0853">WD repeat</keyword>
<dbReference type="Pfam" id="PF00400">
    <property type="entry name" value="WD40"/>
    <property type="match status" value="4"/>
</dbReference>
<dbReference type="SUPFAM" id="SSF52540">
    <property type="entry name" value="P-loop containing nucleoside triphosphate hydrolases"/>
    <property type="match status" value="1"/>
</dbReference>
<dbReference type="Proteomes" id="UP000294933">
    <property type="component" value="Unassembled WGS sequence"/>
</dbReference>
<feature type="repeat" description="WD" evidence="3">
    <location>
        <begin position="1159"/>
        <end position="1190"/>
    </location>
</feature>
<evidence type="ECO:0000256" key="2">
    <source>
        <dbReference type="ARBA" id="ARBA00022737"/>
    </source>
</evidence>
<evidence type="ECO:0000256" key="4">
    <source>
        <dbReference type="SAM" id="MobiDB-lite"/>
    </source>
</evidence>
<dbReference type="PROSITE" id="PS50004">
    <property type="entry name" value="C2"/>
    <property type="match status" value="1"/>
</dbReference>
<feature type="region of interest" description="Disordered" evidence="4">
    <location>
        <begin position="1271"/>
        <end position="1290"/>
    </location>
</feature>
<dbReference type="Pfam" id="PF24883">
    <property type="entry name" value="NPHP3_N"/>
    <property type="match status" value="1"/>
</dbReference>
<dbReference type="InterPro" id="IPR015943">
    <property type="entry name" value="WD40/YVTN_repeat-like_dom_sf"/>
</dbReference>
<dbReference type="SUPFAM" id="SSF50978">
    <property type="entry name" value="WD40 repeat-like"/>
    <property type="match status" value="2"/>
</dbReference>
<dbReference type="InterPro" id="IPR035892">
    <property type="entry name" value="C2_domain_sf"/>
</dbReference>
<sequence>MDDPEPKTVSVVITIVGANGLFPKSPKKAAKGQNVFVKLKAPDASPRQTPIAKGSEALSWGTTFPLVGVETSARLVFKVVRDGFLATTTLGSKEVTVSELLDLHRKADEDITLSLHPNTGTLTLRIREEDDTRIVLATLTQTQQTAPPKITHPNHVPDPGVVVSRAEDVCGELADVVGSLEKLVGVVDSFASIHPYVNAAWQTVSLVYKVVQKQLDRDGKILSLVTSMKKMYSFVDALDAVKDKHKILEGVIKQMMKQTIECALFIQEYSGHGFAEKAIVHSVSTTDAKIAAFNSSFDKLAKSFDTGVAIQTTLVSFRTSEGVDKLVLQNALEPAKMDWSNRPLCLPKTRLAVTKFVTEWVTNASGENTNVLWLWGVAGSGKSTLSTSIAAFFADINRLGAFVFFSRDVTERSNPFVVVRTLAHQLACFDSRLGREMQGAIERNSQIAKMHISAQFRELVRGPLESVGDVAREGPVVVVIDALDECGTTSERESLLAILAEETAHLPKSIRIIVMSRAEPDIDMAFRAQKHVTIRQLGAFPDNVDIPVYIEFRLKEIASKNWIEGDWPGEETISELVKRTAGLFIWASTACHYIDGYNPEQLVVELVQGKMYQDAEAALDALYVKALQSSGDWTHGQFKVDCCAILGLVLVAKDPLSPGAIDKMLGLKSQRVISKLRSVLLCEGPKDPVRILHVSFRDFLSNRERCKDGPWFIDIAEHNYRLAELCIKRMNLAFKEDIFPKSLDDPISPQVLGEDVAYACTHWIFHVCEIKDCPETFSEVLYGFLSINVLHWLEAMSMLGKSRNSSNDLERLRQWVNRTISDHEGLIKVIYGAYRFSGFFANTIAEHPWLVYSSALAFAPITSTLYRLFHHDALPAVLGGYQQWWSPSLKVLRVASGNSCVVDSVMFSPDGNRLVSYGKNKIRIWNVRTGTEAIPAIDTPASRVFLAFSPDGLKIRSCSGDGTIEVLDAKTGRELITPLRRDQWALDLVSQSSINRAAFSPDGSTVVMGSEDGMVHVVDITKGKELYAPIEDSHGPEVEFTSIDVSPDNTRFASCSGDRSICVRSVQTGTIITKLQGHSDDVKSVKFCSDGLIMSSSLDRTVRTWDAATGEEIHSVSLNTTRKITPKSFSDDGLRMAASSHGQIEVWDTNTGEEVCPPIKGHFHAVWPVVFTPDKSVALSGACGETLQLWAVVPGKRPSQGTQRHTVAPDGIAFSPDGLRVRSYAADGTRFWDTASGRELKMHPHDDSAVFATDSSAVISSDGKAIQLRDAETGEDEPETPKPSPYIPASPGNAVLTCTDDGAIQHQGKTIWRVPRELNENLRVVRGRLVAIGTLEGQIFVVHLPSESAPFAEM</sequence>
<dbReference type="CDD" id="cd00200">
    <property type="entry name" value="WD40"/>
    <property type="match status" value="1"/>
</dbReference>
<dbReference type="PROSITE" id="PS00678">
    <property type="entry name" value="WD_REPEATS_1"/>
    <property type="match status" value="1"/>
</dbReference>
<dbReference type="InterPro" id="IPR027417">
    <property type="entry name" value="P-loop_NTPase"/>
</dbReference>
<protein>
    <recommendedName>
        <fullName evidence="5">C2 domain-containing protein</fullName>
    </recommendedName>
</protein>
<evidence type="ECO:0000256" key="3">
    <source>
        <dbReference type="PROSITE-ProRule" id="PRU00221"/>
    </source>
</evidence>
<dbReference type="SMART" id="SM00320">
    <property type="entry name" value="WD40"/>
    <property type="match status" value="8"/>
</dbReference>
<dbReference type="Gene3D" id="2.60.40.150">
    <property type="entry name" value="C2 domain"/>
    <property type="match status" value="1"/>
</dbReference>
<keyword evidence="2" id="KW-0677">Repeat</keyword>
<dbReference type="Gene3D" id="3.40.50.300">
    <property type="entry name" value="P-loop containing nucleotide triphosphate hydrolases"/>
    <property type="match status" value="1"/>
</dbReference>
<dbReference type="PROSITE" id="PS50294">
    <property type="entry name" value="WD_REPEATS_REGION"/>
    <property type="match status" value="1"/>
</dbReference>
<dbReference type="InterPro" id="IPR050349">
    <property type="entry name" value="WD_LIS1/nudF_dynein_reg"/>
</dbReference>
<evidence type="ECO:0000256" key="1">
    <source>
        <dbReference type="ARBA" id="ARBA00022574"/>
    </source>
</evidence>
<dbReference type="OrthoDB" id="163438at2759"/>
<dbReference type="VEuPathDB" id="FungiDB:BD410DRAFT_866151"/>
<proteinExistence type="predicted"/>
<reference evidence="6 7" key="1">
    <citation type="submission" date="2018-06" db="EMBL/GenBank/DDBJ databases">
        <title>A transcriptomic atlas of mushroom development highlights an independent origin of complex multicellularity.</title>
        <authorList>
            <consortium name="DOE Joint Genome Institute"/>
            <person name="Krizsan K."/>
            <person name="Almasi E."/>
            <person name="Merenyi Z."/>
            <person name="Sahu N."/>
            <person name="Viragh M."/>
            <person name="Koszo T."/>
            <person name="Mondo S."/>
            <person name="Kiss B."/>
            <person name="Balint B."/>
            <person name="Kues U."/>
            <person name="Barry K."/>
            <person name="Hegedus J.C."/>
            <person name="Henrissat B."/>
            <person name="Johnson J."/>
            <person name="Lipzen A."/>
            <person name="Ohm R."/>
            <person name="Nagy I."/>
            <person name="Pangilinan J."/>
            <person name="Yan J."/>
            <person name="Xiong Y."/>
            <person name="Grigoriev I.V."/>
            <person name="Hibbett D.S."/>
            <person name="Nagy L.G."/>
        </authorList>
    </citation>
    <scope>NUCLEOTIDE SEQUENCE [LARGE SCALE GENOMIC DNA]</scope>
    <source>
        <strain evidence="6 7">SZMC22713</strain>
    </source>
</reference>
<dbReference type="InterPro" id="IPR001680">
    <property type="entry name" value="WD40_rpt"/>
</dbReference>
<keyword evidence="7" id="KW-1185">Reference proteome</keyword>
<dbReference type="InterPro" id="IPR036322">
    <property type="entry name" value="WD40_repeat_dom_sf"/>
</dbReference>
<gene>
    <name evidence="6" type="ORF">BD410DRAFT_866151</name>
</gene>